<dbReference type="AlphaFoldDB" id="A0A9N7YT01"/>
<keyword evidence="3" id="KW-1185">Reference proteome</keyword>
<gene>
    <name evidence="2" type="ORF">PLEPLA_LOCUS23987</name>
</gene>
<accession>A0A9N7YT01</accession>
<sequence>MKCLRLCQPRRTTGGAPPHERRVPPAGAVAEMIREMCPTRIQSRHGCRRTRSPRTARLPHWRRTPPRGPRERKPPHQRRREAQRTRTYPPKNLEACHTPSLRWRGEEGNCSPSKLSLLPIRRYQ</sequence>
<evidence type="ECO:0000256" key="1">
    <source>
        <dbReference type="SAM" id="MobiDB-lite"/>
    </source>
</evidence>
<evidence type="ECO:0000313" key="3">
    <source>
        <dbReference type="Proteomes" id="UP001153269"/>
    </source>
</evidence>
<organism evidence="2 3">
    <name type="scientific">Pleuronectes platessa</name>
    <name type="common">European plaice</name>
    <dbReference type="NCBI Taxonomy" id="8262"/>
    <lineage>
        <taxon>Eukaryota</taxon>
        <taxon>Metazoa</taxon>
        <taxon>Chordata</taxon>
        <taxon>Craniata</taxon>
        <taxon>Vertebrata</taxon>
        <taxon>Euteleostomi</taxon>
        <taxon>Actinopterygii</taxon>
        <taxon>Neopterygii</taxon>
        <taxon>Teleostei</taxon>
        <taxon>Neoteleostei</taxon>
        <taxon>Acanthomorphata</taxon>
        <taxon>Carangaria</taxon>
        <taxon>Pleuronectiformes</taxon>
        <taxon>Pleuronectoidei</taxon>
        <taxon>Pleuronectidae</taxon>
        <taxon>Pleuronectes</taxon>
    </lineage>
</organism>
<dbReference type="EMBL" id="CADEAL010001835">
    <property type="protein sequence ID" value="CAB1435968.1"/>
    <property type="molecule type" value="Genomic_DNA"/>
</dbReference>
<feature type="region of interest" description="Disordered" evidence="1">
    <location>
        <begin position="39"/>
        <end position="115"/>
    </location>
</feature>
<protein>
    <submittedName>
        <fullName evidence="2">Uncharacterized protein</fullName>
    </submittedName>
</protein>
<dbReference type="Proteomes" id="UP001153269">
    <property type="component" value="Unassembled WGS sequence"/>
</dbReference>
<feature type="compositionally biased region" description="Basic residues" evidence="1">
    <location>
        <begin position="42"/>
        <end position="65"/>
    </location>
</feature>
<comment type="caution">
    <text evidence="2">The sequence shown here is derived from an EMBL/GenBank/DDBJ whole genome shotgun (WGS) entry which is preliminary data.</text>
</comment>
<feature type="compositionally biased region" description="Basic and acidic residues" evidence="1">
    <location>
        <begin position="68"/>
        <end position="84"/>
    </location>
</feature>
<name>A0A9N7YT01_PLEPL</name>
<reference evidence="2" key="1">
    <citation type="submission" date="2020-03" db="EMBL/GenBank/DDBJ databases">
        <authorList>
            <person name="Weist P."/>
        </authorList>
    </citation>
    <scope>NUCLEOTIDE SEQUENCE</scope>
</reference>
<proteinExistence type="predicted"/>
<feature type="region of interest" description="Disordered" evidence="1">
    <location>
        <begin position="1"/>
        <end position="26"/>
    </location>
</feature>
<evidence type="ECO:0000313" key="2">
    <source>
        <dbReference type="EMBL" id="CAB1435968.1"/>
    </source>
</evidence>